<dbReference type="InterPro" id="IPR029058">
    <property type="entry name" value="AB_hydrolase_fold"/>
</dbReference>
<feature type="domain" description="Thyroglobulin type-1" evidence="16">
    <location>
        <begin position="250"/>
        <end position="310"/>
    </location>
</feature>
<dbReference type="GO" id="GO:0005615">
    <property type="term" value="C:extracellular space"/>
    <property type="evidence" value="ECO:0007669"/>
    <property type="project" value="TreeGrafter"/>
</dbReference>
<keyword evidence="10" id="KW-0677">Repeat</keyword>
<dbReference type="PROSITE" id="PS00484">
    <property type="entry name" value="THYROGLOBULIN_1_1"/>
    <property type="match status" value="3"/>
</dbReference>
<dbReference type="GO" id="GO:0042446">
    <property type="term" value="P:hormone biosynthetic process"/>
    <property type="evidence" value="ECO:0007669"/>
    <property type="project" value="UniProtKB-KW"/>
</dbReference>
<reference evidence="17" key="1">
    <citation type="submission" date="2019-06" db="EMBL/GenBank/DDBJ databases">
        <authorList>
            <consortium name="Wellcome Sanger Institute Data Sharing"/>
        </authorList>
    </citation>
    <scope>NUCLEOTIDE SEQUENCE [LARGE SCALE GENOMIC DNA]</scope>
</reference>
<evidence type="ECO:0000256" key="13">
    <source>
        <dbReference type="ARBA" id="ARBA00023180"/>
    </source>
</evidence>
<dbReference type="PROSITE" id="PS00941">
    <property type="entry name" value="CARBOXYLESTERASE_B_2"/>
    <property type="match status" value="1"/>
</dbReference>
<evidence type="ECO:0000256" key="4">
    <source>
        <dbReference type="ARBA" id="ARBA00022525"/>
    </source>
</evidence>
<dbReference type="PANTHER" id="PTHR14093">
    <property type="entry name" value="HLA CLASS II GAMMA CHAIN"/>
    <property type="match status" value="1"/>
</dbReference>
<dbReference type="Gene3D" id="3.40.50.1820">
    <property type="entry name" value="alpha/beta hydrolase"/>
    <property type="match status" value="1"/>
</dbReference>
<dbReference type="Proteomes" id="UP000472271">
    <property type="component" value="Chromosome 16"/>
</dbReference>
<name>A0A673ATI0_9TELE</name>
<evidence type="ECO:0000256" key="3">
    <source>
        <dbReference type="ARBA" id="ARBA00017326"/>
    </source>
</evidence>
<evidence type="ECO:0000256" key="8">
    <source>
        <dbReference type="ARBA" id="ARBA00022702"/>
    </source>
</evidence>
<evidence type="ECO:0000256" key="5">
    <source>
        <dbReference type="ARBA" id="ARBA00022534"/>
    </source>
</evidence>
<dbReference type="InterPro" id="IPR011641">
    <property type="entry name" value="Tyr-kin_ephrin_A/B_rcpt-like"/>
</dbReference>
<evidence type="ECO:0000256" key="2">
    <source>
        <dbReference type="ARBA" id="ARBA00005964"/>
    </source>
</evidence>
<evidence type="ECO:0000256" key="6">
    <source>
        <dbReference type="ARBA" id="ARBA00022641"/>
    </source>
</evidence>
<dbReference type="Ensembl" id="ENSSORT00005033557.1">
    <property type="protein sequence ID" value="ENSSORP00005032659.1"/>
    <property type="gene ID" value="ENSSORG00005015505.1"/>
</dbReference>
<keyword evidence="9" id="KW-0732">Signal</keyword>
<dbReference type="InterPro" id="IPR052001">
    <property type="entry name" value="MHC-II_Gamma/Thyroglobulin"/>
</dbReference>
<dbReference type="InterPro" id="IPR000716">
    <property type="entry name" value="Thyroglobulin_1"/>
</dbReference>
<evidence type="ECO:0000256" key="10">
    <source>
        <dbReference type="ARBA" id="ARBA00022737"/>
    </source>
</evidence>
<feature type="disulfide bond" evidence="15">
    <location>
        <begin position="92"/>
        <end position="112"/>
    </location>
</feature>
<evidence type="ECO:0000256" key="1">
    <source>
        <dbReference type="ARBA" id="ARBA00004613"/>
    </source>
</evidence>
<evidence type="ECO:0000256" key="12">
    <source>
        <dbReference type="ARBA" id="ARBA00023157"/>
    </source>
</evidence>
<feature type="domain" description="Thyroglobulin type-1" evidence="16">
    <location>
        <begin position="61"/>
        <end position="112"/>
    </location>
</feature>
<keyword evidence="13" id="KW-0325">Glycoprotein</keyword>
<dbReference type="InterPro" id="IPR019819">
    <property type="entry name" value="Carboxylesterase_B_CS"/>
</dbReference>
<evidence type="ECO:0000256" key="11">
    <source>
        <dbReference type="ARBA" id="ARBA00022920"/>
    </source>
</evidence>
<evidence type="ECO:0000313" key="17">
    <source>
        <dbReference type="Ensembl" id="ENSSORP00005032659.1"/>
    </source>
</evidence>
<keyword evidence="18" id="KW-1185">Reference proteome</keyword>
<reference evidence="17" key="2">
    <citation type="submission" date="2025-08" db="UniProtKB">
        <authorList>
            <consortium name="Ensembl"/>
        </authorList>
    </citation>
    <scope>IDENTIFICATION</scope>
</reference>
<dbReference type="Gene3D" id="4.10.800.10">
    <property type="entry name" value="Thyroglobulin type-1"/>
    <property type="match status" value="7"/>
</dbReference>
<dbReference type="SUPFAM" id="SSF57610">
    <property type="entry name" value="Thyroglobulin type-1 domain"/>
    <property type="match status" value="7"/>
</dbReference>
<feature type="disulfide bond" evidence="15">
    <location>
        <begin position="40"/>
        <end position="60"/>
    </location>
</feature>
<dbReference type="Pfam" id="PF00135">
    <property type="entry name" value="COesterase"/>
    <property type="match status" value="1"/>
</dbReference>
<comment type="subcellular location">
    <subcellularLocation>
        <location evidence="1">Secreted</location>
    </subcellularLocation>
</comment>
<organism evidence="17 18">
    <name type="scientific">Sphaeramia orbicularis</name>
    <name type="common">orbiculate cardinalfish</name>
    <dbReference type="NCBI Taxonomy" id="375764"/>
    <lineage>
        <taxon>Eukaryota</taxon>
        <taxon>Metazoa</taxon>
        <taxon>Chordata</taxon>
        <taxon>Craniata</taxon>
        <taxon>Vertebrata</taxon>
        <taxon>Euteleostomi</taxon>
        <taxon>Actinopterygii</taxon>
        <taxon>Neopterygii</taxon>
        <taxon>Teleostei</taxon>
        <taxon>Neoteleostei</taxon>
        <taxon>Acanthomorphata</taxon>
        <taxon>Gobiaria</taxon>
        <taxon>Kurtiformes</taxon>
        <taxon>Apogonoidei</taxon>
        <taxon>Apogonidae</taxon>
        <taxon>Apogoninae</taxon>
        <taxon>Sphaeramia</taxon>
    </lineage>
</organism>
<sequence length="1903" mass="207270">IQCELLRGVAVAKQQDHIPHCTEDGRFRHVQCSVQGQCWCVDAEGQEVIGTRTDNSAPHCPSPCQLQSVLRCSPSGLFEPVQCDSSRGQCWCVDQDGMELYGTRQNGRPQTCPGSCEVRSRRLLHSSGSGSHPQCSGDGSFLPVQCKFINMTDRMEINLLEAFNSFPEAFESFSNFRKFFPMVSSYCFCADSRGREMHNTGLELLLSNVYDSAFSGLRSGRSFTQSNIYRVLQRRTLGVRFALTGQFRCPSPCEEERRAATEASSVFVPSCESGGSFSSRQCQQGGQCWCVDPTGREIPGTRQLGGSLVCLANCPAQRRLALSRLFSGPVDPPQTSSARSSASCQSLLLPLKDLLPIESDPTSFLTHVVQVLDGLFPSVGGALEAFARSSPRRLQENLFGGKFLKNAAAFNFSGAVGDRGALGLDRLSSQDKLQKNQNLVQTVSRALEDSAFISALQNLLMGMSSSKSASLNQFILNKLIFIFFFWLSERAMALKVKGSLAAGAEIHVPACSEDGEFLALQCVGSRCFCVDTEGKSMAAGPTGGAVTCKTIVNNDLNVAFKLILMLFIILPPGTCSPVLSKVTAFRQEVKNIIAVSNSSYFPLGYGYLLAEGLHLTPEELQIDQSEEELLISDRLLSRSNAALRLAAYSTIQMFAAPQSRSYEPYSPQCDSDGNWRNTQCHHSTDPSNGSLFMVSSGPSWCRLRDSQCRPDGSFIPLQCDSTSCWCVSVDGQEVGGTRMLRSTGQTPSCPLCSAPVITHGALVCQQTDSGLQSCDLICHRGYHNALPVSSFLCETSSGQWSGDDKPLSGACQIMCVQLPVSSHSVSLCDDQSVRLQCDGDNMLRLKVRFTAALSDIPNSDLPDLHDISELVCPAGSFSREGACLLCPQGTYQDEEGRDFCNRCPRGSSATGASSCQRRGLRCSDQGNFLSAQPDFLSNRWRCVSREGAELQWTDSNRPLTDEECSGDHLAANHRLCLCTKFIQSQCELYSTHIKNTHCNTSQQFTEIRMKTTKKKTQMTDEKSNKMKMTKGDEFLFDRCVVPVCVLGAEFEQHTMLKAISGVFKTQVFSSKQTSLSDAHLFCQSGCRQDACCDGFILNQNSLNGGSLLCGWLRAPSALMCGDRDWDVIGQGKASRICGAGLSYNEQQRSFVFDFGGQKFTISSMFSLFRFMECERRCDEDPCCRGIGFVRDTKSPGSYIVCLSLISLGVQTCSDEDQTSWRTQDCRPSVVQTKPDPFGWYQKPVNQWSSFPALCPTFNLPKLKNNVSLDHWTLLADSSVLIDPSLSTYDVIHLSQDIATNQDETRDWCLHACQEAESCVAVSLKKAESAVRCILYPDTRICGLSSAPGLPSPTSSCQLVIREPASQVYLRTEWLPSVTSISIPGHGTLQGVTVETSLGSDRKTVVQFLGVPYARPPVGSLRFTAAQPADWTGSWDASKPRPSCVQPGDVDSAASSEDCLYLNVFSPAGLTGRVPVLVFFYNPSANQSPGLLDGSSLAALGNIVVVTASYRTAALGFLRTGNKNTCSSGLLGNYGLSDQEAVLRWVDAHISLVGGDNRRVTVGAERQGADISSLHLLSSSSSSSPLFQRMILMGGSVFSPSLSQSASSSRSLAVELAKELGCVTSDPTDDNLMTSCLRATPVQRLNAAQTKLLSVSGPFQSWAPVHQSASQSFHRVDLLVGTSGHDGLISRARRIKDFEALQGRTDGKTAFYEALSRSLGGVKGSGLLKEAAAWFYSLDHSPSPSGYNLFSRALDNATRDLFIICPSLQMAQHWANSKANVYLYHQPATETRADVSVPLDVQLVFGSPHHPTGAQRFSSSERRLSLAVMTYMSSFVKTGNPNPSPMWSETALPRWRRVLPSAAPPTYMQLSPALSQQQGLRQNACSFWTQLGPSLSPQSSKKTI</sequence>
<evidence type="ECO:0000259" key="16">
    <source>
        <dbReference type="PROSITE" id="PS51162"/>
    </source>
</evidence>
<dbReference type="PANTHER" id="PTHR14093:SF19">
    <property type="entry name" value="THYROGLOBULIN"/>
    <property type="match status" value="1"/>
</dbReference>
<feature type="disulfide bond" evidence="15">
    <location>
        <begin position="83"/>
        <end position="90"/>
    </location>
</feature>
<keyword evidence="6" id="KW-0765">Sulfation</keyword>
<keyword evidence="4" id="KW-0964">Secreted</keyword>
<accession>A0A673ATI0</accession>
<dbReference type="PROSITE" id="PS51162">
    <property type="entry name" value="THYROGLOBULIN_1_2"/>
    <property type="match status" value="5"/>
</dbReference>
<dbReference type="SUPFAM" id="SSF53474">
    <property type="entry name" value="alpha/beta-Hydrolases"/>
    <property type="match status" value="1"/>
</dbReference>
<evidence type="ECO:0000313" key="18">
    <source>
        <dbReference type="Proteomes" id="UP000472271"/>
    </source>
</evidence>
<evidence type="ECO:0000256" key="9">
    <source>
        <dbReference type="ARBA" id="ARBA00022729"/>
    </source>
</evidence>
<dbReference type="Gene3D" id="2.10.50.10">
    <property type="entry name" value="Tumor Necrosis Factor Receptor, subunit A, domain 2"/>
    <property type="match status" value="1"/>
</dbReference>
<dbReference type="InterPro" id="IPR002018">
    <property type="entry name" value="CarbesteraseB"/>
</dbReference>
<evidence type="ECO:0000256" key="15">
    <source>
        <dbReference type="PROSITE-ProRule" id="PRU00500"/>
    </source>
</evidence>
<dbReference type="GO" id="GO:0005179">
    <property type="term" value="F:hormone activity"/>
    <property type="evidence" value="ECO:0007669"/>
    <property type="project" value="UniProtKB-KW"/>
</dbReference>
<reference evidence="17" key="3">
    <citation type="submission" date="2025-09" db="UniProtKB">
        <authorList>
            <consortium name="Ensembl"/>
        </authorList>
    </citation>
    <scope>IDENTIFICATION</scope>
</reference>
<dbReference type="CDD" id="cd00191">
    <property type="entry name" value="TY"/>
    <property type="match status" value="5"/>
</dbReference>
<protein>
    <recommendedName>
        <fullName evidence="3">Thyroglobulin</fullName>
    </recommendedName>
</protein>
<keyword evidence="12 15" id="KW-1015">Disulfide bond</keyword>
<keyword evidence="7" id="KW-0405">Iodination</keyword>
<feature type="domain" description="Thyroglobulin type-1" evidence="16">
    <location>
        <begin position="698"/>
        <end position="749"/>
    </location>
</feature>
<dbReference type="InterPro" id="IPR036857">
    <property type="entry name" value="Thyroglobulin_1_sf"/>
</dbReference>
<feature type="domain" description="Thyroglobulin type-1" evidence="16">
    <location>
        <begin position="1"/>
        <end position="60"/>
    </location>
</feature>
<dbReference type="GO" id="GO:0006590">
    <property type="term" value="P:thyroid hormone generation"/>
    <property type="evidence" value="ECO:0007669"/>
    <property type="project" value="TreeGrafter"/>
</dbReference>
<keyword evidence="8" id="KW-0372">Hormone</keyword>
<keyword evidence="11" id="KW-0795">Thyroid hormone</keyword>
<proteinExistence type="inferred from homology"/>
<evidence type="ECO:0000256" key="7">
    <source>
        <dbReference type="ARBA" id="ARBA00022653"/>
    </source>
</evidence>
<dbReference type="SMART" id="SM00211">
    <property type="entry name" value="TY"/>
    <property type="match status" value="7"/>
</dbReference>
<gene>
    <name evidence="17" type="primary">tg</name>
</gene>
<comment type="subunit">
    <text evidence="14">Monomer. Homodimer (via ChEL region); occurs in the endoplasmic reticulum and is required for export to the Golgi apparatus. Homooligomer; disulfide-linked; stored in this form in the thyroid follicle lumen.</text>
</comment>
<feature type="domain" description="Thyroglobulin type-1" evidence="16">
    <location>
        <begin position="501"/>
        <end position="548"/>
    </location>
</feature>
<dbReference type="SMART" id="SM01411">
    <property type="entry name" value="Ephrin_rec_like"/>
    <property type="match status" value="1"/>
</dbReference>
<feature type="disulfide bond" evidence="15">
    <location>
        <begin position="290"/>
        <end position="310"/>
    </location>
</feature>
<keyword evidence="5" id="KW-0893">Thyroid hormones biosynthesis</keyword>
<evidence type="ECO:0000256" key="14">
    <source>
        <dbReference type="ARBA" id="ARBA00046595"/>
    </source>
</evidence>
<comment type="caution">
    <text evidence="15">Lacks conserved residue(s) required for the propagation of feature annotation.</text>
</comment>
<dbReference type="Pfam" id="PF07699">
    <property type="entry name" value="Ephrin_rec_like"/>
    <property type="match status" value="1"/>
</dbReference>
<comment type="similarity">
    <text evidence="2">Belongs to the type-B carboxylesterase/lipase family.</text>
</comment>
<dbReference type="Pfam" id="PF00086">
    <property type="entry name" value="Thyroglobulin_1"/>
    <property type="match status" value="5"/>
</dbReference>